<keyword evidence="3" id="KW-1185">Reference proteome</keyword>
<name>A0A0A6UDX0_ACTUT</name>
<dbReference type="OrthoDB" id="3218417at2"/>
<organism evidence="2 3">
    <name type="scientific">Actinoplanes utahensis</name>
    <dbReference type="NCBI Taxonomy" id="1869"/>
    <lineage>
        <taxon>Bacteria</taxon>
        <taxon>Bacillati</taxon>
        <taxon>Actinomycetota</taxon>
        <taxon>Actinomycetes</taxon>
        <taxon>Micromonosporales</taxon>
        <taxon>Micromonosporaceae</taxon>
        <taxon>Actinoplanes</taxon>
    </lineage>
</organism>
<dbReference type="Pfam" id="PF12277">
    <property type="entry name" value="DUF3618"/>
    <property type="match status" value="1"/>
</dbReference>
<protein>
    <recommendedName>
        <fullName evidence="4">DUF3618 domain-containing protein</fullName>
    </recommendedName>
</protein>
<dbReference type="PANTHER" id="PTHR47372:SF11">
    <property type="entry name" value="RE19971P"/>
    <property type="match status" value="1"/>
</dbReference>
<dbReference type="InterPro" id="IPR022062">
    <property type="entry name" value="DUF3618"/>
</dbReference>
<feature type="region of interest" description="Disordered" evidence="1">
    <location>
        <begin position="62"/>
        <end position="119"/>
    </location>
</feature>
<dbReference type="eggNOG" id="ENOG50322Q4">
    <property type="taxonomic scope" value="Bacteria"/>
</dbReference>
<sequence length="216" mass="22922">MAEEPDRLRAEIESTRASLTRDVDLLAEKTSPRQVARRRWTAVKERVMGTTEDTRYAAREQAHRISDKASELSGAASDKASEVSSTVSDKASELSGTVSDKASVAADRVRQTPQTVARQTQGNPLAAGIIAFGVGLLSASLIPVTDAERRAGQQLKEQSGGLTDKVKDVASDLKDEIGGTVQQAAGQVRETAQDAAQTTKDTARSNAQDLRGTATS</sequence>
<accession>A0A0A6UDX0</accession>
<dbReference type="RefSeq" id="WP_043531472.1">
    <property type="nucleotide sequence ID" value="NZ_BAABKU010000021.1"/>
</dbReference>
<feature type="compositionally biased region" description="Polar residues" evidence="1">
    <location>
        <begin position="82"/>
        <end position="100"/>
    </location>
</feature>
<dbReference type="STRING" id="1869.MB27_33530"/>
<evidence type="ECO:0000256" key="1">
    <source>
        <dbReference type="SAM" id="MobiDB-lite"/>
    </source>
</evidence>
<reference evidence="2 3" key="1">
    <citation type="submission" date="2014-10" db="EMBL/GenBank/DDBJ databases">
        <title>Draft genome sequence of Actinoplanes utahensis NRRL 12052.</title>
        <authorList>
            <person name="Velasco-Bucheli B."/>
            <person name="del Cerro C."/>
            <person name="Hormigo D."/>
            <person name="Garcia J.L."/>
            <person name="Acebal C."/>
            <person name="Arroyo M."/>
            <person name="de la Mata I."/>
        </authorList>
    </citation>
    <scope>NUCLEOTIDE SEQUENCE [LARGE SCALE GENOMIC DNA]</scope>
    <source>
        <strain evidence="2 3">NRRL 12052</strain>
    </source>
</reference>
<dbReference type="AlphaFoldDB" id="A0A0A6UDX0"/>
<feature type="region of interest" description="Disordered" evidence="1">
    <location>
        <begin position="177"/>
        <end position="216"/>
    </location>
</feature>
<dbReference type="Proteomes" id="UP000054537">
    <property type="component" value="Unassembled WGS sequence"/>
</dbReference>
<evidence type="ECO:0000313" key="2">
    <source>
        <dbReference type="EMBL" id="KHD73681.1"/>
    </source>
</evidence>
<feature type="compositionally biased region" description="Polar residues" evidence="1">
    <location>
        <begin position="204"/>
        <end position="216"/>
    </location>
</feature>
<dbReference type="EMBL" id="JRTT01000129">
    <property type="protein sequence ID" value="KHD73681.1"/>
    <property type="molecule type" value="Genomic_DNA"/>
</dbReference>
<evidence type="ECO:0000313" key="3">
    <source>
        <dbReference type="Proteomes" id="UP000054537"/>
    </source>
</evidence>
<dbReference type="Gene3D" id="6.10.140.1430">
    <property type="match status" value="2"/>
</dbReference>
<gene>
    <name evidence="2" type="ORF">MB27_33530</name>
</gene>
<evidence type="ECO:0008006" key="4">
    <source>
        <dbReference type="Google" id="ProtNLM"/>
    </source>
</evidence>
<proteinExistence type="predicted"/>
<dbReference type="PANTHER" id="PTHR47372">
    <property type="entry name" value="DAUER UP-REGULATED-RELATED"/>
    <property type="match status" value="1"/>
</dbReference>
<comment type="caution">
    <text evidence="2">The sequence shown here is derived from an EMBL/GenBank/DDBJ whole genome shotgun (WGS) entry which is preliminary data.</text>
</comment>